<dbReference type="PANTHER" id="PTHR42781">
    <property type="entry name" value="SPERMIDINE/PUTRESCINE IMPORT ATP-BINDING PROTEIN POTA"/>
    <property type="match status" value="1"/>
</dbReference>
<dbReference type="EC" id="3.6.3.-" evidence="3"/>
<dbReference type="GO" id="GO:0016887">
    <property type="term" value="F:ATP hydrolysis activity"/>
    <property type="evidence" value="ECO:0007669"/>
    <property type="project" value="InterPro"/>
</dbReference>
<evidence type="ECO:0000313" key="4">
    <source>
        <dbReference type="Proteomes" id="UP000254181"/>
    </source>
</evidence>
<dbReference type="InterPro" id="IPR003439">
    <property type="entry name" value="ABC_transporter-like_ATP-bd"/>
</dbReference>
<dbReference type="Gene3D" id="3.40.50.300">
    <property type="entry name" value="P-loop containing nucleotide triphosphate hydrolases"/>
    <property type="match status" value="1"/>
</dbReference>
<dbReference type="PANTHER" id="PTHR42781:SF8">
    <property type="entry name" value="BICARBONATE TRANSPORT ATP-BINDING PROTEIN CMPC"/>
    <property type="match status" value="1"/>
</dbReference>
<reference evidence="3 4" key="1">
    <citation type="submission" date="2018-06" db="EMBL/GenBank/DDBJ databases">
        <authorList>
            <consortium name="Pathogen Informatics"/>
            <person name="Doyle S."/>
        </authorList>
    </citation>
    <scope>NUCLEOTIDE SEQUENCE [LARGE SCALE GENOMIC DNA]</scope>
    <source>
        <strain evidence="3 4">NCTC9075</strain>
    </source>
</reference>
<name>A0A377KBH5_ECOLX</name>
<dbReference type="Proteomes" id="UP000254181">
    <property type="component" value="Unassembled WGS sequence"/>
</dbReference>
<dbReference type="EMBL" id="UGEM01000004">
    <property type="protein sequence ID" value="STP21674.1"/>
    <property type="molecule type" value="Genomic_DNA"/>
</dbReference>
<accession>A0A377KBH5</accession>
<evidence type="ECO:0000256" key="1">
    <source>
        <dbReference type="ARBA" id="ARBA00022448"/>
    </source>
</evidence>
<dbReference type="SUPFAM" id="SSF52540">
    <property type="entry name" value="P-loop containing nucleoside triphosphate hydrolases"/>
    <property type="match status" value="1"/>
</dbReference>
<sequence length="90" mass="9902">MAANRHWEDINLTLESGELLVVLGPSGCGKTTLLNLIAGFVPYQHGSIQLAGKGIQGPGAERGRSFFRMKGCYRGAMYRTTWRSACNWQV</sequence>
<gene>
    <name evidence="3" type="primary">tauB_2</name>
    <name evidence="3" type="ORF">NCTC9075_05133</name>
</gene>
<dbReference type="InterPro" id="IPR027417">
    <property type="entry name" value="P-loop_NTPase"/>
</dbReference>
<keyword evidence="3" id="KW-0067">ATP-binding</keyword>
<keyword evidence="3" id="KW-0547">Nucleotide-binding</keyword>
<evidence type="ECO:0000259" key="2">
    <source>
        <dbReference type="Pfam" id="PF00005"/>
    </source>
</evidence>
<dbReference type="AlphaFoldDB" id="A0A377KBH5"/>
<feature type="domain" description="ABC transporter" evidence="2">
    <location>
        <begin position="8"/>
        <end position="57"/>
    </location>
</feature>
<keyword evidence="1" id="KW-0813">Transport</keyword>
<dbReference type="InterPro" id="IPR050093">
    <property type="entry name" value="ABC_SmlMolc_Importer"/>
</dbReference>
<proteinExistence type="predicted"/>
<organism evidence="3 4">
    <name type="scientific">Escherichia coli</name>
    <dbReference type="NCBI Taxonomy" id="562"/>
    <lineage>
        <taxon>Bacteria</taxon>
        <taxon>Pseudomonadati</taxon>
        <taxon>Pseudomonadota</taxon>
        <taxon>Gammaproteobacteria</taxon>
        <taxon>Enterobacterales</taxon>
        <taxon>Enterobacteriaceae</taxon>
        <taxon>Escherichia</taxon>
    </lineage>
</organism>
<keyword evidence="3" id="KW-0378">Hydrolase</keyword>
<evidence type="ECO:0000313" key="3">
    <source>
        <dbReference type="EMBL" id="STP21674.1"/>
    </source>
</evidence>
<dbReference type="Pfam" id="PF00005">
    <property type="entry name" value="ABC_tran"/>
    <property type="match status" value="1"/>
</dbReference>
<dbReference type="GO" id="GO:0005524">
    <property type="term" value="F:ATP binding"/>
    <property type="evidence" value="ECO:0007669"/>
    <property type="project" value="UniProtKB-KW"/>
</dbReference>
<protein>
    <submittedName>
        <fullName evidence="3">Taurine ABC transporter ATP-binding protein</fullName>
        <ecNumber evidence="3">3.6.3.-</ecNumber>
    </submittedName>
</protein>